<comment type="caution">
    <text evidence="2">The sequence shown here is derived from an EMBL/GenBank/DDBJ whole genome shotgun (WGS) entry which is preliminary data.</text>
</comment>
<organism evidence="2 3">
    <name type="scientific">Tanacetum coccineum</name>
    <dbReference type="NCBI Taxonomy" id="301880"/>
    <lineage>
        <taxon>Eukaryota</taxon>
        <taxon>Viridiplantae</taxon>
        <taxon>Streptophyta</taxon>
        <taxon>Embryophyta</taxon>
        <taxon>Tracheophyta</taxon>
        <taxon>Spermatophyta</taxon>
        <taxon>Magnoliopsida</taxon>
        <taxon>eudicotyledons</taxon>
        <taxon>Gunneridae</taxon>
        <taxon>Pentapetalae</taxon>
        <taxon>asterids</taxon>
        <taxon>campanulids</taxon>
        <taxon>Asterales</taxon>
        <taxon>Asteraceae</taxon>
        <taxon>Asteroideae</taxon>
        <taxon>Anthemideae</taxon>
        <taxon>Anthemidinae</taxon>
        <taxon>Tanacetum</taxon>
    </lineage>
</organism>
<accession>A0ABQ5F932</accession>
<reference evidence="2" key="2">
    <citation type="submission" date="2022-01" db="EMBL/GenBank/DDBJ databases">
        <authorList>
            <person name="Yamashiro T."/>
            <person name="Shiraishi A."/>
            <person name="Satake H."/>
            <person name="Nakayama K."/>
        </authorList>
    </citation>
    <scope>NUCLEOTIDE SEQUENCE</scope>
</reference>
<dbReference type="Proteomes" id="UP001151760">
    <property type="component" value="Unassembled WGS sequence"/>
</dbReference>
<feature type="compositionally biased region" description="Polar residues" evidence="1">
    <location>
        <begin position="1357"/>
        <end position="1372"/>
    </location>
</feature>
<evidence type="ECO:0000313" key="3">
    <source>
        <dbReference type="Proteomes" id="UP001151760"/>
    </source>
</evidence>
<dbReference type="EMBL" id="BQNB010017138">
    <property type="protein sequence ID" value="GJT59765.1"/>
    <property type="molecule type" value="Genomic_DNA"/>
</dbReference>
<feature type="compositionally biased region" description="Basic and acidic residues" evidence="1">
    <location>
        <begin position="257"/>
        <end position="273"/>
    </location>
</feature>
<feature type="region of interest" description="Disordered" evidence="1">
    <location>
        <begin position="1296"/>
        <end position="1320"/>
    </location>
</feature>
<evidence type="ECO:0000313" key="2">
    <source>
        <dbReference type="EMBL" id="GJT59765.1"/>
    </source>
</evidence>
<dbReference type="PANTHER" id="PTHR31973">
    <property type="entry name" value="POLYPROTEIN, PUTATIVE-RELATED"/>
    <property type="match status" value="1"/>
</dbReference>
<feature type="compositionally biased region" description="Polar residues" evidence="1">
    <location>
        <begin position="323"/>
        <end position="341"/>
    </location>
</feature>
<protein>
    <submittedName>
        <fullName evidence="2">Transposase, MuDR, MULE transposase domain protein</fullName>
    </submittedName>
</protein>
<sequence length="1378" mass="154810">MLNLKSLELLGVLRHIETWIGLSDMDAVLVVELVFMGKEDRNCIPRHLVSLVEDFDCWNDYPWGEYMWVKFYKRTMNVAADHRALHLDKKKQNPDYYPTYNLYGFLLAFKIWILESYPNSRKWWSKKDNMLPRALAWSNVTKFGKNDYNGLLGPDSNPNLELYATPVEQQTDWFKASIEYINGLVELDMNVSEDDIGGDISNNSFDLNDNVVLGNGNNDVLLLEGGDGFVDSVGGDKNHECNQDKQDGGDGFVDSVGGDKNHECNQDKPDQQDKQPSLADVLHELRALRKEVALFKVDDARIAKLERILNDTFIPFNDRSKGNRNSVNPGLTTSANHPLSSCLSPEMPNDEVAIVGTVIQNPDEMYDSPNCVTDNDVNEIIGVSSNYSMINTSCPEMHNAEVLVAGMGIDKADENIYNSNANDNDVNQGITVSFNAHMSNSSGHEMPNVVVVVACMGIDKPDGHNDNPNANDNDLNKGIDPMSTCSGADKHLAEVVVASIEIDKGDGHIDIPTASDNDVNLAKSVSVNDPMPISVSPDMVNAEVAICSMGFQNEVAPNVVYEGNVVSAKELDVLIQVACDGMGIDKADGYSQREPSTLNALIEGFDSQNNNPGIDFLQHDDHVDCSVAKPNDHPTADIGVKPLLENEFDDDFMELLNDEESLPKVSLDDINVDEQEEKLIDTVKVESNKSEYVNVVTDDYKPCLASVFAQVKKERKKSDIKTNYVLRSVKERKKRLAMALESPFGQQPPTTPVPPKFISRSVNCDFILPPDFEEDVSGQPKMRSINELMTMEVFVEQLSRPQNCKKDKVSMPDGLAEYLQMEDPPNYRFPWGYRDITVDREFCTLIYGWISCGVLDNPTQIGPWYPVAWRDVEKVYFPVNEPKRHWCLAELHITIGLSKGIAVERYEITYKFPTVIEQAGLYRDCGIWANVYADLWSGGLMCYVDLAKVFLVYEELQYGVLLPNDVNYSNLVRYVKKKFKLADGNQICLSYNIGSNHININDDDDVCYFVNEVSGEEVKKLCIRKCEPTIQVTQSSDTKPVDIDLNVPGLENPYFIHQWKEKNPLMFVPFPPHAPTLITQSKHRVKFTKHFTFDDKEACIYEIALKCLREGYQCKVLNSSTERDVKRVYTPKDIAHDVNLEWNVYVSYKKAWTGKQLALASTQGCPIESFAQLPFYCHNLKRENEGTVTYIDTDDEGRFKMCFIGFGVAIKSFLCYMRPLIIIDAAHLNGSYLGTNLVAIGMDGNNQIIPIATGVSQGETGESWTWFLRKLKECIGLFFPVTDVSTWEIPNEIQQVLPPDMGKKQSGRPKNRDRIRSQGEGPIINKCGRCGVKGHNRTACTIPLPKLQNMVKKKQKSTQQAESSQGNNYGSETHQDVN</sequence>
<feature type="region of interest" description="Disordered" evidence="1">
    <location>
        <begin position="1343"/>
        <end position="1378"/>
    </location>
</feature>
<name>A0ABQ5F932_9ASTR</name>
<reference evidence="2" key="1">
    <citation type="journal article" date="2022" name="Int. J. Mol. Sci.">
        <title>Draft Genome of Tanacetum Coccineum: Genomic Comparison of Closely Related Tanacetum-Family Plants.</title>
        <authorList>
            <person name="Yamashiro T."/>
            <person name="Shiraishi A."/>
            <person name="Nakayama K."/>
            <person name="Satake H."/>
        </authorList>
    </citation>
    <scope>NUCLEOTIDE SEQUENCE</scope>
</reference>
<feature type="region of interest" description="Disordered" evidence="1">
    <location>
        <begin position="234"/>
        <end position="276"/>
    </location>
</feature>
<gene>
    <name evidence="2" type="ORF">Tco_1003298</name>
</gene>
<evidence type="ECO:0000256" key="1">
    <source>
        <dbReference type="SAM" id="MobiDB-lite"/>
    </source>
</evidence>
<feature type="compositionally biased region" description="Basic and acidic residues" evidence="1">
    <location>
        <begin position="234"/>
        <end position="248"/>
    </location>
</feature>
<feature type="region of interest" description="Disordered" evidence="1">
    <location>
        <begin position="320"/>
        <end position="341"/>
    </location>
</feature>
<proteinExistence type="predicted"/>
<dbReference type="PANTHER" id="PTHR31973:SF185">
    <property type="entry name" value="TRANSPOSASE, MUDR, PLANT, MULE TRANSPOSASE DOMAIN-CONTAINING PROTEIN"/>
    <property type="match status" value="1"/>
</dbReference>
<keyword evidence="3" id="KW-1185">Reference proteome</keyword>